<evidence type="ECO:0008006" key="3">
    <source>
        <dbReference type="Google" id="ProtNLM"/>
    </source>
</evidence>
<keyword evidence="2" id="KW-1185">Reference proteome</keyword>
<dbReference type="OrthoDB" id="2284375at2"/>
<dbReference type="NCBIfam" id="TIGR01784">
    <property type="entry name" value="T_den_put_tspse"/>
    <property type="match status" value="1"/>
</dbReference>
<organism evidence="1 2">
    <name type="scientific">Limosilactobacillus coleohominis 101-4-CHN</name>
    <dbReference type="NCBI Taxonomy" id="575594"/>
    <lineage>
        <taxon>Bacteria</taxon>
        <taxon>Bacillati</taxon>
        <taxon>Bacillota</taxon>
        <taxon>Bacilli</taxon>
        <taxon>Lactobacillales</taxon>
        <taxon>Lactobacillaceae</taxon>
        <taxon>Limosilactobacillus</taxon>
    </lineage>
</organism>
<dbReference type="PANTHER" id="PTHR41317:SF1">
    <property type="entry name" value="PD-(D_E)XK NUCLEASE FAMILY TRANSPOSASE"/>
    <property type="match status" value="1"/>
</dbReference>
<dbReference type="EMBL" id="GG698803">
    <property type="protein sequence ID" value="EEU30277.1"/>
    <property type="molecule type" value="Genomic_DNA"/>
</dbReference>
<dbReference type="Pfam" id="PF12784">
    <property type="entry name" value="PDDEXK_2"/>
    <property type="match status" value="1"/>
</dbReference>
<proteinExistence type="predicted"/>
<dbReference type="InterPro" id="IPR010106">
    <property type="entry name" value="RpnA"/>
</dbReference>
<gene>
    <name evidence="1" type="ORF">HMPREF0501_00655</name>
</gene>
<dbReference type="Proteomes" id="UP000003987">
    <property type="component" value="Unassembled WGS sequence"/>
</dbReference>
<dbReference type="STRING" id="575594.HMPREF0501_00655"/>
<dbReference type="eggNOG" id="COG5464">
    <property type="taxonomic scope" value="Bacteria"/>
</dbReference>
<evidence type="ECO:0000313" key="1">
    <source>
        <dbReference type="EMBL" id="EEU30277.1"/>
    </source>
</evidence>
<name>C7XVB1_9LACO</name>
<reference evidence="1 2" key="1">
    <citation type="submission" date="2009-06" db="EMBL/GenBank/DDBJ databases">
        <title>The Genome Sequence of Lactobacillus coleohominis strain 101-4-CHN.</title>
        <authorList>
            <consortium name="The Broad Institute Genome Sequencing Platform"/>
            <person name="Ward D."/>
            <person name="Young S.K."/>
            <person name="Zeng Q."/>
            <person name="Koehrsen M."/>
            <person name="Alvarado L."/>
            <person name="Berlin A."/>
            <person name="Borenstein D."/>
            <person name="Chen Z."/>
            <person name="Engels R."/>
            <person name="Freedman E."/>
            <person name="Gellesch M."/>
            <person name="Goldberg J."/>
            <person name="Griggs A."/>
            <person name="Gujja S."/>
            <person name="Heiman D."/>
            <person name="Hepburn T."/>
            <person name="Howarth C."/>
            <person name="Jen D."/>
            <person name="Larson L."/>
            <person name="Lewis B."/>
            <person name="Mehta T."/>
            <person name="Park D."/>
            <person name="Pearson M."/>
            <person name="Roberts A."/>
            <person name="Saif S."/>
            <person name="Shea T."/>
            <person name="Shenoy N."/>
            <person name="Sisk P."/>
            <person name="Stolte C."/>
            <person name="Sykes S."/>
            <person name="Walk T."/>
            <person name="White J."/>
            <person name="Yandava C."/>
            <person name="Liu Y."/>
            <person name="Xu Q."/>
            <person name="Lander E."/>
            <person name="Nusbaum C."/>
            <person name="Galagan J."/>
            <person name="Birren B."/>
        </authorList>
    </citation>
    <scope>NUCLEOTIDE SEQUENCE [LARGE SCALE GENOMIC DNA]</scope>
    <source>
        <strain evidence="1 2">101-4-CHN</strain>
    </source>
</reference>
<dbReference type="HOGENOM" id="CLU_071023_2_1_9"/>
<accession>C7XVB1</accession>
<evidence type="ECO:0000313" key="2">
    <source>
        <dbReference type="Proteomes" id="UP000003987"/>
    </source>
</evidence>
<dbReference type="PANTHER" id="PTHR41317">
    <property type="entry name" value="PD-(D_E)XK NUCLEASE FAMILY TRANSPOSASE"/>
    <property type="match status" value="1"/>
</dbReference>
<sequence>MIKGLISKWNNLKISNDVMFGMVMENRDICLKLIQCAVPELKVTKIELNETQRTINGPIDARGSRFDVYAQDEKGRVFVIEMQVANRHNLPYRLRYYQDQIDYDLLKVGDDYDKLSGYPTYVIIFCDFDYYGRGWSKYSFQCRCDRDPKLTADDGQHKVIFNAKANDFHDSIEIGNFLKLMENQPVMEDPLVSQVVQEMERIKQDPERRQKFMSYEMNLMDARAEGRAEGRKKTIKATAQLLSEYEPDREKLIHKLMDKFSLGYDEAKQYIE</sequence>
<dbReference type="AlphaFoldDB" id="C7XVB1"/>
<protein>
    <recommendedName>
        <fullName evidence="3">Rpn family recombination-promoting nuclease/putative transposase</fullName>
    </recommendedName>
</protein>